<dbReference type="Pfam" id="PF00877">
    <property type="entry name" value="NLPC_P60"/>
    <property type="match status" value="1"/>
</dbReference>
<proteinExistence type="inferred from homology"/>
<feature type="signal peptide" evidence="5">
    <location>
        <begin position="1"/>
        <end position="50"/>
    </location>
</feature>
<keyword evidence="4" id="KW-0788">Thiol protease</keyword>
<evidence type="ECO:0000256" key="2">
    <source>
        <dbReference type="ARBA" id="ARBA00022670"/>
    </source>
</evidence>
<evidence type="ECO:0000256" key="1">
    <source>
        <dbReference type="ARBA" id="ARBA00007074"/>
    </source>
</evidence>
<comment type="similarity">
    <text evidence="1">Belongs to the peptidase C40 family.</text>
</comment>
<dbReference type="Proteomes" id="UP001198565">
    <property type="component" value="Unassembled WGS sequence"/>
</dbReference>
<name>A0ABS7QPV6_9ACTN</name>
<comment type="caution">
    <text evidence="7">The sequence shown here is derived from an EMBL/GenBank/DDBJ whole genome shotgun (WGS) entry which is preliminary data.</text>
</comment>
<dbReference type="InterPro" id="IPR000064">
    <property type="entry name" value="NLP_P60_dom"/>
</dbReference>
<accession>A0ABS7QPV6</accession>
<dbReference type="EMBL" id="JAINVZ010000005">
    <property type="protein sequence ID" value="MBY8885207.1"/>
    <property type="molecule type" value="Genomic_DNA"/>
</dbReference>
<dbReference type="SUPFAM" id="SSF54001">
    <property type="entry name" value="Cysteine proteinases"/>
    <property type="match status" value="1"/>
</dbReference>
<keyword evidence="3" id="KW-0378">Hydrolase</keyword>
<feature type="domain" description="NlpC/P60" evidence="6">
    <location>
        <begin position="73"/>
        <end position="227"/>
    </location>
</feature>
<keyword evidence="5" id="KW-0732">Signal</keyword>
<dbReference type="InterPro" id="IPR038765">
    <property type="entry name" value="Papain-like_cys_pep_sf"/>
</dbReference>
<organism evidence="7 8">
    <name type="scientific">Streptantibioticus parmotrematis</name>
    <dbReference type="NCBI Taxonomy" id="2873249"/>
    <lineage>
        <taxon>Bacteria</taxon>
        <taxon>Bacillati</taxon>
        <taxon>Actinomycetota</taxon>
        <taxon>Actinomycetes</taxon>
        <taxon>Kitasatosporales</taxon>
        <taxon>Streptomycetaceae</taxon>
        <taxon>Streptantibioticus</taxon>
    </lineage>
</organism>
<keyword evidence="2" id="KW-0645">Protease</keyword>
<reference evidence="7 8" key="1">
    <citation type="submission" date="2021-08" db="EMBL/GenBank/DDBJ databases">
        <title>Streptomyces sp. PTM05 isolated from lichen.</title>
        <authorList>
            <person name="Somphong A."/>
            <person name="Phongsopitanun W."/>
            <person name="Tanasupawat S."/>
        </authorList>
    </citation>
    <scope>NUCLEOTIDE SEQUENCE [LARGE SCALE GENOMIC DNA]</scope>
    <source>
        <strain evidence="7 8">Ptm05</strain>
    </source>
</reference>
<dbReference type="PANTHER" id="PTHR47359">
    <property type="entry name" value="PEPTIDOGLYCAN DL-ENDOPEPTIDASE CWLO"/>
    <property type="match status" value="1"/>
</dbReference>
<evidence type="ECO:0000259" key="6">
    <source>
        <dbReference type="PROSITE" id="PS51935"/>
    </source>
</evidence>
<dbReference type="PROSITE" id="PS51935">
    <property type="entry name" value="NLPC_P60"/>
    <property type="match status" value="1"/>
</dbReference>
<keyword evidence="8" id="KW-1185">Reference proteome</keyword>
<evidence type="ECO:0000256" key="5">
    <source>
        <dbReference type="SAM" id="SignalP"/>
    </source>
</evidence>
<sequence>MRHHTLRRHVSPDRLVRPDRVVSARRLATGTAAALSAFTLALAVPSAAHAVSRGTVPERAADSGCGVLAPGASAAAQAAVRAVCSQIGVWYTWGGGHGATPGPTYGYYDGSDPASKDDGSRYGFDCSGLTRYAYYQATGRDILDGTASDQYHSSLAAQRFSAAQGDGPLLPGDLMFWGSGYIHHVAMYIGAGQMVEAYESGTHIRRTAVRTGGDYAGAIRLAATPGNPTPPPAGGGSVFQTWGTDVRTHSSPSTTSGVVNTFSGPTQVGVVCQEHAQSVTAEGYTNDAWSKLTNGSWMTNIYIKGPAWLPGVADCGGSPAPGGGISESTWGTDVRTHTAPSLDASVADLFPQPTRIGVVCQKHAQSVSAEGYTNDAWSKLTDGSWMTNIYIKGAAWLAGVPTC</sequence>
<protein>
    <submittedName>
        <fullName evidence="7">C40 family peptidase</fullName>
    </submittedName>
</protein>
<dbReference type="InterPro" id="IPR051794">
    <property type="entry name" value="PG_Endopeptidase_C40"/>
</dbReference>
<dbReference type="PANTHER" id="PTHR47359:SF3">
    <property type="entry name" value="NLP_P60 DOMAIN-CONTAINING PROTEIN-RELATED"/>
    <property type="match status" value="1"/>
</dbReference>
<gene>
    <name evidence="7" type="ORF">K7472_10160</name>
</gene>
<evidence type="ECO:0000256" key="3">
    <source>
        <dbReference type="ARBA" id="ARBA00022801"/>
    </source>
</evidence>
<evidence type="ECO:0000313" key="7">
    <source>
        <dbReference type="EMBL" id="MBY8885207.1"/>
    </source>
</evidence>
<evidence type="ECO:0000313" key="8">
    <source>
        <dbReference type="Proteomes" id="UP001198565"/>
    </source>
</evidence>
<feature type="chain" id="PRO_5045409893" evidence="5">
    <location>
        <begin position="51"/>
        <end position="403"/>
    </location>
</feature>
<dbReference type="Gene3D" id="3.90.1720.10">
    <property type="entry name" value="endopeptidase domain like (from Nostoc punctiforme)"/>
    <property type="match status" value="1"/>
</dbReference>
<evidence type="ECO:0000256" key="4">
    <source>
        <dbReference type="ARBA" id="ARBA00022807"/>
    </source>
</evidence>